<dbReference type="EMBL" id="SRLO01000055">
    <property type="protein sequence ID" value="TNN80362.1"/>
    <property type="molecule type" value="Genomic_DNA"/>
</dbReference>
<feature type="region of interest" description="Disordered" evidence="1">
    <location>
        <begin position="26"/>
        <end position="63"/>
    </location>
</feature>
<evidence type="ECO:0000256" key="1">
    <source>
        <dbReference type="SAM" id="MobiDB-lite"/>
    </source>
</evidence>
<reference evidence="2 3" key="1">
    <citation type="submission" date="2019-03" db="EMBL/GenBank/DDBJ databases">
        <title>First draft genome of Liparis tanakae, snailfish: a comprehensive survey of snailfish specific genes.</title>
        <authorList>
            <person name="Kim W."/>
            <person name="Song I."/>
            <person name="Jeong J.-H."/>
            <person name="Kim D."/>
            <person name="Kim S."/>
            <person name="Ryu S."/>
            <person name="Song J.Y."/>
            <person name="Lee S.K."/>
        </authorList>
    </citation>
    <scope>NUCLEOTIDE SEQUENCE [LARGE SCALE GENOMIC DNA]</scope>
    <source>
        <tissue evidence="2">Muscle</tissue>
    </source>
</reference>
<sequence>METRIPARAASRSAPLRCGHQQLLRSVQPPGGHADYNDATPTGPARAHAHNSPGSQITQVEGPRSVWLHRYRCNIQREEGATSGPSNLISCTTETNTPGVGVDEVDGAGNTGAHNDLTHVPKALGQPRQRASSSLDSRAHAIQVAGGCKYLHKRKKAITGSLTILWGHSELHLKAAPLFSRSAAKSRSQCGSWECEGFNADRYFQNWEP</sequence>
<dbReference type="AlphaFoldDB" id="A0A4Z2ISU2"/>
<protein>
    <submittedName>
        <fullName evidence="2">Uncharacterized protein</fullName>
    </submittedName>
</protein>
<dbReference type="Proteomes" id="UP000314294">
    <property type="component" value="Unassembled WGS sequence"/>
</dbReference>
<organism evidence="2 3">
    <name type="scientific">Liparis tanakae</name>
    <name type="common">Tanaka's snailfish</name>
    <dbReference type="NCBI Taxonomy" id="230148"/>
    <lineage>
        <taxon>Eukaryota</taxon>
        <taxon>Metazoa</taxon>
        <taxon>Chordata</taxon>
        <taxon>Craniata</taxon>
        <taxon>Vertebrata</taxon>
        <taxon>Euteleostomi</taxon>
        <taxon>Actinopterygii</taxon>
        <taxon>Neopterygii</taxon>
        <taxon>Teleostei</taxon>
        <taxon>Neoteleostei</taxon>
        <taxon>Acanthomorphata</taxon>
        <taxon>Eupercaria</taxon>
        <taxon>Perciformes</taxon>
        <taxon>Cottioidei</taxon>
        <taxon>Cottales</taxon>
        <taxon>Liparidae</taxon>
        <taxon>Liparis</taxon>
    </lineage>
</organism>
<accession>A0A4Z2ISU2</accession>
<evidence type="ECO:0000313" key="3">
    <source>
        <dbReference type="Proteomes" id="UP000314294"/>
    </source>
</evidence>
<keyword evidence="3" id="KW-1185">Reference proteome</keyword>
<proteinExistence type="predicted"/>
<evidence type="ECO:0000313" key="2">
    <source>
        <dbReference type="EMBL" id="TNN80362.1"/>
    </source>
</evidence>
<name>A0A4Z2ISU2_9TELE</name>
<gene>
    <name evidence="2" type="ORF">EYF80_009386</name>
</gene>
<comment type="caution">
    <text evidence="2">The sequence shown here is derived from an EMBL/GenBank/DDBJ whole genome shotgun (WGS) entry which is preliminary data.</text>
</comment>